<gene>
    <name evidence="2" type="ORF">BRPE64_DCDS01460</name>
</gene>
<dbReference type="AlphaFoldDB" id="R4X488"/>
<keyword evidence="3" id="KW-1185">Reference proteome</keyword>
<dbReference type="EMBL" id="AP013061">
    <property type="protein sequence ID" value="BAN27082.1"/>
    <property type="molecule type" value="Genomic_DNA"/>
</dbReference>
<keyword evidence="1" id="KW-0812">Transmembrane</keyword>
<keyword evidence="1" id="KW-0472">Membrane</keyword>
<dbReference type="PATRIC" id="fig|758793.3.peg.5299"/>
<name>R4X488_9BURK</name>
<keyword evidence="1" id="KW-1133">Transmembrane helix</keyword>
<accession>R4X488</accession>
<dbReference type="RefSeq" id="WP_016347791.1">
    <property type="nucleotide sequence ID" value="NC_021289.1"/>
</dbReference>
<proteinExistence type="predicted"/>
<feature type="transmembrane region" description="Helical" evidence="1">
    <location>
        <begin position="6"/>
        <end position="26"/>
    </location>
</feature>
<protein>
    <submittedName>
        <fullName evidence="2">Uncharacterized protein</fullName>
    </submittedName>
</protein>
<keyword evidence="2" id="KW-0614">Plasmid</keyword>
<sequence length="54" mass="6208">MNYLTIIAAVWAICAFCAVLFIRGAAQRNQEPLRIRTNEHELNSKRSKDFGRTI</sequence>
<organism evidence="2 3">
    <name type="scientific">Caballeronia insecticola</name>
    <dbReference type="NCBI Taxonomy" id="758793"/>
    <lineage>
        <taxon>Bacteria</taxon>
        <taxon>Pseudomonadati</taxon>
        <taxon>Pseudomonadota</taxon>
        <taxon>Betaproteobacteria</taxon>
        <taxon>Burkholderiales</taxon>
        <taxon>Burkholderiaceae</taxon>
        <taxon>Caballeronia</taxon>
    </lineage>
</organism>
<evidence type="ECO:0000313" key="3">
    <source>
        <dbReference type="Proteomes" id="UP000013966"/>
    </source>
</evidence>
<dbReference type="Proteomes" id="UP000013966">
    <property type="component" value="Plasmid p1"/>
</dbReference>
<dbReference type="HOGENOM" id="CLU_3041459_0_0_4"/>
<reference evidence="2 3" key="2">
    <citation type="journal article" date="2018" name="Int. J. Syst. Evol. Microbiol.">
        <title>Burkholderia insecticola sp. nov., a gut symbiotic bacterium of the bean bug Riptortus pedestris.</title>
        <authorList>
            <person name="Takeshita K."/>
            <person name="Tamaki H."/>
            <person name="Ohbayashi T."/>
            <person name="Meng X.-Y."/>
            <person name="Sone T."/>
            <person name="Mitani Y."/>
            <person name="Peeters C."/>
            <person name="Kikuchi Y."/>
            <person name="Vandamme P."/>
        </authorList>
    </citation>
    <scope>NUCLEOTIDE SEQUENCE [LARGE SCALE GENOMIC DNA]</scope>
    <source>
        <strain evidence="2">RPE64</strain>
        <plasmid evidence="2 3">p1</plasmid>
    </source>
</reference>
<evidence type="ECO:0000313" key="2">
    <source>
        <dbReference type="EMBL" id="BAN27082.1"/>
    </source>
</evidence>
<evidence type="ECO:0000256" key="1">
    <source>
        <dbReference type="SAM" id="Phobius"/>
    </source>
</evidence>
<dbReference type="KEGG" id="buo:BRPE64_DCDS01460"/>
<geneLocation type="plasmid" evidence="2 3">
    <name>p1</name>
</geneLocation>
<reference evidence="2 3" key="1">
    <citation type="journal article" date="2013" name="Genome Announc.">
        <title>Complete Genome Sequence of Burkholderia sp. Strain RPE64, Bacterial Symbiont of the Bean Bug Riptortus pedestris.</title>
        <authorList>
            <person name="Shibata T.F."/>
            <person name="Maeda T."/>
            <person name="Nikoh N."/>
            <person name="Yamaguchi K."/>
            <person name="Oshima K."/>
            <person name="Hattori M."/>
            <person name="Nishiyama T."/>
            <person name="Hasebe M."/>
            <person name="Fukatsu T."/>
            <person name="Kikuchi Y."/>
            <person name="Shigenobu S."/>
        </authorList>
    </citation>
    <scope>NUCLEOTIDE SEQUENCE [LARGE SCALE GENOMIC DNA]</scope>
    <source>
        <plasmid evidence="2 3">p1</plasmid>
    </source>
</reference>